<name>A0A8J2EBZ3_COTCN</name>
<dbReference type="Proteomes" id="UP000786811">
    <property type="component" value="Unassembled WGS sequence"/>
</dbReference>
<accession>A0A8J2EBZ3</accession>
<sequence>MDGLQELIDRMTNLNLRDDLDDDDDYITLSVTDEDERFLFGDDGNIDEFIVKDKKVTDKSDGLKMKDREPTDNRLILTTLNRRKCRQQSNGPFQDQQNFYYFPKVGCTWNLYRSPEDTRLEGTNLTEYVKNIRQRSKTNVQPYLMVVSGQSCKSSFIEGDGWIINVNEEGNQVASFDLLFKFYYVMNLEWPESLRNFYNFLESYVYDLDVKPYNIVSSVHTNIFNFNTDVCSESE</sequence>
<keyword evidence="2" id="KW-1185">Reference proteome</keyword>
<reference evidence="1" key="1">
    <citation type="submission" date="2021-04" db="EMBL/GenBank/DDBJ databases">
        <authorList>
            <person name="Chebbi M.A.C M."/>
        </authorList>
    </citation>
    <scope>NUCLEOTIDE SEQUENCE</scope>
</reference>
<dbReference type="EMBL" id="CAJNRD030001116">
    <property type="protein sequence ID" value="CAG5075159.1"/>
    <property type="molecule type" value="Genomic_DNA"/>
</dbReference>
<evidence type="ECO:0000313" key="1">
    <source>
        <dbReference type="EMBL" id="CAG5075159.1"/>
    </source>
</evidence>
<evidence type="ECO:0000313" key="2">
    <source>
        <dbReference type="Proteomes" id="UP000786811"/>
    </source>
</evidence>
<organism evidence="1 2">
    <name type="scientific">Cotesia congregata</name>
    <name type="common">Parasitoid wasp</name>
    <name type="synonym">Apanteles congregatus</name>
    <dbReference type="NCBI Taxonomy" id="51543"/>
    <lineage>
        <taxon>Eukaryota</taxon>
        <taxon>Metazoa</taxon>
        <taxon>Ecdysozoa</taxon>
        <taxon>Arthropoda</taxon>
        <taxon>Hexapoda</taxon>
        <taxon>Insecta</taxon>
        <taxon>Pterygota</taxon>
        <taxon>Neoptera</taxon>
        <taxon>Endopterygota</taxon>
        <taxon>Hymenoptera</taxon>
        <taxon>Apocrita</taxon>
        <taxon>Ichneumonoidea</taxon>
        <taxon>Braconidae</taxon>
        <taxon>Microgastrinae</taxon>
        <taxon>Cotesia</taxon>
    </lineage>
</organism>
<dbReference type="OrthoDB" id="8193468at2759"/>
<comment type="caution">
    <text evidence="1">The sequence shown here is derived from an EMBL/GenBank/DDBJ whole genome shotgun (WGS) entry which is preliminary data.</text>
</comment>
<proteinExistence type="predicted"/>
<dbReference type="AlphaFoldDB" id="A0A8J2EBZ3"/>
<protein>
    <submittedName>
        <fullName evidence="1">Uncharacterized protein</fullName>
    </submittedName>
</protein>
<gene>
    <name evidence="1" type="ORF">HICCMSTLAB_LOCUS1313</name>
</gene>